<accession>A0AA40DIC7</accession>
<dbReference type="AlphaFoldDB" id="A0AA40DIC7"/>
<dbReference type="Proteomes" id="UP001172159">
    <property type="component" value="Unassembled WGS sequence"/>
</dbReference>
<gene>
    <name evidence="2" type="ORF">B0T21DRAFT_353231</name>
</gene>
<dbReference type="EMBL" id="JAUKTV010000021">
    <property type="protein sequence ID" value="KAK0704285.1"/>
    <property type="molecule type" value="Genomic_DNA"/>
</dbReference>
<comment type="caution">
    <text evidence="2">The sequence shown here is derived from an EMBL/GenBank/DDBJ whole genome shotgun (WGS) entry which is preliminary data.</text>
</comment>
<sequence length="216" mass="23314">MQYTPILEFLLARYMVDLLLLYSYNSSLKGLTGSLFGNKYININYKALAICIVSFKISKRLSTSKGKLKQGKVEGSKVSLKVLEGLAGSKIVTKYGNNGNIKILIWLIETLGTYILELAGVEALGGSNADDFLLRSQSGAVRAWNLGWGPISLCNKWFVLKEPTPCTRGTTLEHPLVMTLRGPKCPWAGVRSNGRGSPPLQAGAAAIGEDAGGSEF</sequence>
<evidence type="ECO:0000256" key="1">
    <source>
        <dbReference type="SAM" id="MobiDB-lite"/>
    </source>
</evidence>
<reference evidence="2" key="1">
    <citation type="submission" date="2023-06" db="EMBL/GenBank/DDBJ databases">
        <title>Genome-scale phylogeny and comparative genomics of the fungal order Sordariales.</title>
        <authorList>
            <consortium name="Lawrence Berkeley National Laboratory"/>
            <person name="Hensen N."/>
            <person name="Bonometti L."/>
            <person name="Westerberg I."/>
            <person name="Brannstrom I.O."/>
            <person name="Guillou S."/>
            <person name="Cros-Aarteil S."/>
            <person name="Calhoun S."/>
            <person name="Haridas S."/>
            <person name="Kuo A."/>
            <person name="Mondo S."/>
            <person name="Pangilinan J."/>
            <person name="Riley R."/>
            <person name="Labutti K."/>
            <person name="Andreopoulos B."/>
            <person name="Lipzen A."/>
            <person name="Chen C."/>
            <person name="Yanf M."/>
            <person name="Daum C."/>
            <person name="Ng V."/>
            <person name="Clum A."/>
            <person name="Steindorff A."/>
            <person name="Ohm R."/>
            <person name="Martin F."/>
            <person name="Silar P."/>
            <person name="Natvig D."/>
            <person name="Lalanne C."/>
            <person name="Gautier V."/>
            <person name="Ament-Velasquez S.L."/>
            <person name="Kruys A."/>
            <person name="Hutchinson M.I."/>
            <person name="Powell A.J."/>
            <person name="Barry K."/>
            <person name="Miller A.N."/>
            <person name="Grigoriev I.V."/>
            <person name="Debuchy R."/>
            <person name="Gladieux P."/>
            <person name="Thoren M.H."/>
            <person name="Johannesson H."/>
        </authorList>
    </citation>
    <scope>NUCLEOTIDE SEQUENCE</scope>
    <source>
        <strain evidence="2">CBS 540.89</strain>
    </source>
</reference>
<evidence type="ECO:0000313" key="3">
    <source>
        <dbReference type="Proteomes" id="UP001172159"/>
    </source>
</evidence>
<proteinExistence type="predicted"/>
<name>A0AA40DIC7_9PEZI</name>
<evidence type="ECO:0000313" key="2">
    <source>
        <dbReference type="EMBL" id="KAK0704285.1"/>
    </source>
</evidence>
<keyword evidence="3" id="KW-1185">Reference proteome</keyword>
<organism evidence="2 3">
    <name type="scientific">Apiosordaria backusii</name>
    <dbReference type="NCBI Taxonomy" id="314023"/>
    <lineage>
        <taxon>Eukaryota</taxon>
        <taxon>Fungi</taxon>
        <taxon>Dikarya</taxon>
        <taxon>Ascomycota</taxon>
        <taxon>Pezizomycotina</taxon>
        <taxon>Sordariomycetes</taxon>
        <taxon>Sordariomycetidae</taxon>
        <taxon>Sordariales</taxon>
        <taxon>Lasiosphaeriaceae</taxon>
        <taxon>Apiosordaria</taxon>
    </lineage>
</organism>
<feature type="region of interest" description="Disordered" evidence="1">
    <location>
        <begin position="196"/>
        <end position="216"/>
    </location>
</feature>
<protein>
    <submittedName>
        <fullName evidence="2">Uncharacterized protein</fullName>
    </submittedName>
</protein>